<accession>A0A9D1UUR7</accession>
<reference evidence="1" key="2">
    <citation type="submission" date="2021-04" db="EMBL/GenBank/DDBJ databases">
        <authorList>
            <person name="Gilroy R."/>
        </authorList>
    </citation>
    <scope>NUCLEOTIDE SEQUENCE</scope>
    <source>
        <strain evidence="1">ChiHejej3B27-3195</strain>
    </source>
</reference>
<dbReference type="PANTHER" id="PTHR40267">
    <property type="entry name" value="BLR3294 PROTEIN"/>
    <property type="match status" value="1"/>
</dbReference>
<dbReference type="Pfam" id="PF17645">
    <property type="entry name" value="Amdase"/>
    <property type="match status" value="1"/>
</dbReference>
<sequence length="270" mass="28472">MSARHSIGIIYPGHAAEGDYPAFERAYAEATREDVGAPELRLPVTISTIGVDEHTPEALLETGSAPRLQEAAQRMLVEHPGPDAPQAMMWACTSGSFVYGWEGAQRQAENLAEVSGVPSSSTSIAFAHAIEALQLSRVAVAATYPPDLAEHFRQFLARSGAEVVSFAPANIFTAGEVGHLGLEEILAMARAADTGHAEAVLIPDTAMHSLLWIRELEAALGKPVLTANQVTVWEGLRIGSGPSASPWRAPIPLLGALGSTWPAGVAQRSA</sequence>
<organism evidence="1 2">
    <name type="scientific">Candidatus Nesterenkonia stercoripullorum</name>
    <dbReference type="NCBI Taxonomy" id="2838701"/>
    <lineage>
        <taxon>Bacteria</taxon>
        <taxon>Bacillati</taxon>
        <taxon>Actinomycetota</taxon>
        <taxon>Actinomycetes</taxon>
        <taxon>Micrococcales</taxon>
        <taxon>Micrococcaceae</taxon>
        <taxon>Nesterenkonia</taxon>
    </lineage>
</organism>
<protein>
    <submittedName>
        <fullName evidence="1">Maleate cis-trans isomerase</fullName>
    </submittedName>
</protein>
<proteinExistence type="predicted"/>
<dbReference type="InterPro" id="IPR026286">
    <property type="entry name" value="MaiA/AMDase"/>
</dbReference>
<keyword evidence="1" id="KW-0413">Isomerase</keyword>
<dbReference type="EMBL" id="DXGD01000428">
    <property type="protein sequence ID" value="HIX00756.1"/>
    <property type="molecule type" value="Genomic_DNA"/>
</dbReference>
<dbReference type="PANTHER" id="PTHR40267:SF1">
    <property type="entry name" value="BLR3294 PROTEIN"/>
    <property type="match status" value="1"/>
</dbReference>
<reference evidence="1" key="1">
    <citation type="journal article" date="2021" name="PeerJ">
        <title>Extensive microbial diversity within the chicken gut microbiome revealed by metagenomics and culture.</title>
        <authorList>
            <person name="Gilroy R."/>
            <person name="Ravi A."/>
            <person name="Getino M."/>
            <person name="Pursley I."/>
            <person name="Horton D.L."/>
            <person name="Alikhan N.F."/>
            <person name="Baker D."/>
            <person name="Gharbi K."/>
            <person name="Hall N."/>
            <person name="Watson M."/>
            <person name="Adriaenssens E.M."/>
            <person name="Foster-Nyarko E."/>
            <person name="Jarju S."/>
            <person name="Secka A."/>
            <person name="Antonio M."/>
            <person name="Oren A."/>
            <person name="Chaudhuri R.R."/>
            <person name="La Ragione R."/>
            <person name="Hildebrand F."/>
            <person name="Pallen M.J."/>
        </authorList>
    </citation>
    <scope>NUCLEOTIDE SEQUENCE</scope>
    <source>
        <strain evidence="1">ChiHejej3B27-3195</strain>
    </source>
</reference>
<evidence type="ECO:0000313" key="1">
    <source>
        <dbReference type="EMBL" id="HIX00756.1"/>
    </source>
</evidence>
<dbReference type="Gene3D" id="3.40.50.12500">
    <property type="match status" value="1"/>
</dbReference>
<evidence type="ECO:0000313" key="2">
    <source>
        <dbReference type="Proteomes" id="UP000824151"/>
    </source>
</evidence>
<dbReference type="Proteomes" id="UP000824151">
    <property type="component" value="Unassembled WGS sequence"/>
</dbReference>
<dbReference type="AlphaFoldDB" id="A0A9D1UUR7"/>
<name>A0A9D1UUR7_9MICC</name>
<gene>
    <name evidence="1" type="ORF">H9871_11525</name>
</gene>
<dbReference type="InterPro" id="IPR053714">
    <property type="entry name" value="Iso_Racemase_Enz_sf"/>
</dbReference>
<comment type="caution">
    <text evidence="1">The sequence shown here is derived from an EMBL/GenBank/DDBJ whole genome shotgun (WGS) entry which is preliminary data.</text>
</comment>
<dbReference type="GO" id="GO:0016853">
    <property type="term" value="F:isomerase activity"/>
    <property type="evidence" value="ECO:0007669"/>
    <property type="project" value="UniProtKB-KW"/>
</dbReference>